<dbReference type="GeneID" id="75075270"/>
<protein>
    <submittedName>
        <fullName evidence="2">SNF2 family N-terminal domain protein</fullName>
    </submittedName>
</protein>
<dbReference type="GO" id="GO:0016787">
    <property type="term" value="F:hydrolase activity"/>
    <property type="evidence" value="ECO:0007669"/>
    <property type="project" value="InterPro"/>
</dbReference>
<evidence type="ECO:0000259" key="1">
    <source>
        <dbReference type="PROSITE" id="PS51192"/>
    </source>
</evidence>
<gene>
    <name evidence="2" type="ORF">HMPREF1127_1038</name>
</gene>
<dbReference type="PANTHER" id="PTHR10799">
    <property type="entry name" value="SNF2/RAD54 HELICASE FAMILY"/>
    <property type="match status" value="1"/>
</dbReference>
<dbReference type="GO" id="GO:0005524">
    <property type="term" value="F:ATP binding"/>
    <property type="evidence" value="ECO:0007669"/>
    <property type="project" value="InterPro"/>
</dbReference>
<dbReference type="Pfam" id="PF04851">
    <property type="entry name" value="ResIII"/>
    <property type="match status" value="1"/>
</dbReference>
<dbReference type="EMBL" id="ALKK01000011">
    <property type="protein sequence ID" value="EJU18790.1"/>
    <property type="molecule type" value="Genomic_DNA"/>
</dbReference>
<dbReference type="GO" id="GO:0003677">
    <property type="term" value="F:DNA binding"/>
    <property type="evidence" value="ECO:0007669"/>
    <property type="project" value="InterPro"/>
</dbReference>
<reference evidence="2 3" key="1">
    <citation type="submission" date="2012-07" db="EMBL/GenBank/DDBJ databases">
        <authorList>
            <person name="Durkin A.S."/>
            <person name="McCorrison J."/>
            <person name="Torralba M."/>
            <person name="Gillis M."/>
            <person name="Methe B."/>
            <person name="Sutton G."/>
            <person name="Nelson K.E."/>
        </authorList>
    </citation>
    <scope>NUCLEOTIDE SEQUENCE [LARGE SCALE GENOMIC DNA]</scope>
    <source>
        <strain evidence="2 3">Fnf 1007</strain>
    </source>
</reference>
<evidence type="ECO:0000313" key="2">
    <source>
        <dbReference type="EMBL" id="EJU18790.1"/>
    </source>
</evidence>
<accession>A0AAN3VX85</accession>
<organism evidence="2 3">
    <name type="scientific">Fusobacterium necrophorum subsp. funduliforme Fnf 1007</name>
    <dbReference type="NCBI Taxonomy" id="1161424"/>
    <lineage>
        <taxon>Bacteria</taxon>
        <taxon>Fusobacteriati</taxon>
        <taxon>Fusobacteriota</taxon>
        <taxon>Fusobacteriia</taxon>
        <taxon>Fusobacteriales</taxon>
        <taxon>Fusobacteriaceae</taxon>
        <taxon>Fusobacterium</taxon>
    </lineage>
</organism>
<dbReference type="RefSeq" id="WP_005960402.1">
    <property type="nucleotide sequence ID" value="NZ_ALKK01000011.1"/>
</dbReference>
<dbReference type="Gene3D" id="3.40.50.300">
    <property type="entry name" value="P-loop containing nucleotide triphosphate hydrolases"/>
    <property type="match status" value="1"/>
</dbReference>
<dbReference type="Gene3D" id="3.40.50.10810">
    <property type="entry name" value="Tandem AAA-ATPase domain"/>
    <property type="match status" value="1"/>
</dbReference>
<dbReference type="PROSITE" id="PS51192">
    <property type="entry name" value="HELICASE_ATP_BIND_1"/>
    <property type="match status" value="1"/>
</dbReference>
<dbReference type="InterPro" id="IPR027417">
    <property type="entry name" value="P-loop_NTPase"/>
</dbReference>
<name>A0AAN3VX85_9FUSO</name>
<sequence>MIYEMSKEQLEAVEKLKKLKVGALFMETGTGKTMTALQLFNDRFQANKTNHLIWLAPLNTKDNFWKEVKKYDFENLPITFYGIESIRQSGRIFLEVLNLAKELETSFIVLDESLKIKNYVQVSQRIIKIGRYCKYRLILNGTLISKNFLDLYNQLDFLSPKILNMSFLEFRNRFTDEIIVKKNGRELKRIVSDNANEEALFKMIDNYIYRCELVLNLEREYVKYYYDYFEKEEEYNKIKDRMLDDLERGGFHFLEYAQKLQSIYAVTEDKKKVFEEILKEYPKCIVFCKFIESQEYLKEKYPNILVLSYQKHSFGLNLQEYNVIVFWDKTFDYATIEQAEARIFRIGQTKSCTYIRMQCDCGLDKMIAGNICKKGNMLENLKIEFMKQIEERKKASLT</sequence>
<dbReference type="Proteomes" id="UP000003120">
    <property type="component" value="Unassembled WGS sequence"/>
</dbReference>
<dbReference type="InterPro" id="IPR038718">
    <property type="entry name" value="SNF2-like_sf"/>
</dbReference>
<feature type="domain" description="Helicase ATP-binding" evidence="1">
    <location>
        <begin position="13"/>
        <end position="161"/>
    </location>
</feature>
<evidence type="ECO:0000313" key="3">
    <source>
        <dbReference type="Proteomes" id="UP000003120"/>
    </source>
</evidence>
<dbReference type="AlphaFoldDB" id="A0AAN3VX85"/>
<dbReference type="SUPFAM" id="SSF52540">
    <property type="entry name" value="P-loop containing nucleoside triphosphate hydrolases"/>
    <property type="match status" value="2"/>
</dbReference>
<proteinExistence type="predicted"/>
<dbReference type="InterPro" id="IPR000330">
    <property type="entry name" value="SNF2_N"/>
</dbReference>
<dbReference type="Pfam" id="PF00176">
    <property type="entry name" value="SNF2-rel_dom"/>
    <property type="match status" value="1"/>
</dbReference>
<dbReference type="InterPro" id="IPR006935">
    <property type="entry name" value="Helicase/UvrB_N"/>
</dbReference>
<dbReference type="InterPro" id="IPR014001">
    <property type="entry name" value="Helicase_ATP-bd"/>
</dbReference>
<comment type="caution">
    <text evidence="2">The sequence shown here is derived from an EMBL/GenBank/DDBJ whole genome shotgun (WGS) entry which is preliminary data.</text>
</comment>